<accession>A0A1D8ITS8</accession>
<gene>
    <name evidence="11" type="ORF">BI364_16510</name>
</gene>
<dbReference type="KEGG" id="aprs:BI364_16510"/>
<keyword evidence="7" id="KW-0520">NAD</keyword>
<dbReference type="Gene3D" id="3.40.50.720">
    <property type="entry name" value="NAD(P)-binding Rossmann-like Domain"/>
    <property type="match status" value="2"/>
</dbReference>
<evidence type="ECO:0000256" key="4">
    <source>
        <dbReference type="ARBA" id="ARBA00022741"/>
    </source>
</evidence>
<dbReference type="InterPro" id="IPR007886">
    <property type="entry name" value="AlaDH/PNT_N"/>
</dbReference>
<comment type="similarity">
    <text evidence="2">Belongs to the AlaDH/PNT family.</text>
</comment>
<evidence type="ECO:0000256" key="2">
    <source>
        <dbReference type="ARBA" id="ARBA00005689"/>
    </source>
</evidence>
<sequence length="379" mass="39911">MPIKLAVPKESATGERRVALDPATVKRLVGLGVEVLVQKGAGARAYFPDESFVEAGAHIVGTAAGLLKEADVLLKVQAPTEKEVAGLREGATVIATIMAYRQTEVITLMREHKLTCFAMELIPRISRAQSMDVLSSQAAVAGYKAAIMGADLSSRFFPMLTTAAGTIRPATVLVIGAGVAGLQALATARRLGAIVQGYDVRSAAREQVESLGAKFIELPIKAEGEGGYARELTDEEKAQQADALAAYIAKVDVLITTAAIPGRPSPKIVSQAMAEGMKPGAVIIDLAAEGGGNCELTQPGKTITHGEVIIHGPLNIPSQVPLHASEMYAKNLFAFLQLMLAEGELKPDFEDEVIAKSLLTRDGTITHEPTRALVEGASQ</sequence>
<comment type="catalytic activity">
    <reaction evidence="8">
        <text>NAD(+) + NADPH + H(+)(in) = NADH + NADP(+) + H(+)(out)</text>
        <dbReference type="Rhea" id="RHEA:47992"/>
        <dbReference type="ChEBI" id="CHEBI:15378"/>
        <dbReference type="ChEBI" id="CHEBI:57540"/>
        <dbReference type="ChEBI" id="CHEBI:57783"/>
        <dbReference type="ChEBI" id="CHEBI:57945"/>
        <dbReference type="ChEBI" id="CHEBI:58349"/>
        <dbReference type="EC" id="7.1.1.1"/>
    </reaction>
</comment>
<evidence type="ECO:0000256" key="6">
    <source>
        <dbReference type="ARBA" id="ARBA00022967"/>
    </source>
</evidence>
<evidence type="ECO:0000256" key="5">
    <source>
        <dbReference type="ARBA" id="ARBA00022857"/>
    </source>
</evidence>
<dbReference type="InterPro" id="IPR008143">
    <property type="entry name" value="Ala_DH/PNT_CS2"/>
</dbReference>
<name>A0A1D8ITS8_9GAMM</name>
<dbReference type="NCBIfam" id="NF006942">
    <property type="entry name" value="PRK09424.1"/>
    <property type="match status" value="1"/>
</dbReference>
<proteinExistence type="inferred from homology"/>
<evidence type="ECO:0000259" key="10">
    <source>
        <dbReference type="SMART" id="SM01003"/>
    </source>
</evidence>
<comment type="function">
    <text evidence="1">The transhydrogenation between NADH and NADP is coupled to respiration and ATP hydrolysis and functions as a proton pump across the membrane.</text>
</comment>
<keyword evidence="6" id="KW-1278">Translocase</keyword>
<dbReference type="EC" id="7.1.1.1" evidence="3"/>
<dbReference type="Proteomes" id="UP000095401">
    <property type="component" value="Chromosome"/>
</dbReference>
<evidence type="ECO:0000256" key="1">
    <source>
        <dbReference type="ARBA" id="ARBA00003943"/>
    </source>
</evidence>
<dbReference type="InterPro" id="IPR036291">
    <property type="entry name" value="NAD(P)-bd_dom_sf"/>
</dbReference>
<dbReference type="PANTHER" id="PTHR10160:SF19">
    <property type="entry name" value="PROTON-TRANSLOCATING NAD(P)(+) TRANSHYDROGENASE"/>
    <property type="match status" value="1"/>
</dbReference>
<dbReference type="GO" id="GO:0050661">
    <property type="term" value="F:NADP binding"/>
    <property type="evidence" value="ECO:0007669"/>
    <property type="project" value="TreeGrafter"/>
</dbReference>
<dbReference type="AlphaFoldDB" id="A0A1D8ITS8"/>
<dbReference type="SUPFAM" id="SSF51735">
    <property type="entry name" value="NAD(P)-binding Rossmann-fold domains"/>
    <property type="match status" value="1"/>
</dbReference>
<dbReference type="EMBL" id="CP017415">
    <property type="protein sequence ID" value="AOU99833.1"/>
    <property type="molecule type" value="Genomic_DNA"/>
</dbReference>
<keyword evidence="5" id="KW-0521">NADP</keyword>
<evidence type="ECO:0000259" key="9">
    <source>
        <dbReference type="SMART" id="SM01002"/>
    </source>
</evidence>
<evidence type="ECO:0000313" key="11">
    <source>
        <dbReference type="EMBL" id="AOU99833.1"/>
    </source>
</evidence>
<keyword evidence="4" id="KW-0547">Nucleotide-binding</keyword>
<dbReference type="SMART" id="SM01003">
    <property type="entry name" value="AlaDh_PNT_N"/>
    <property type="match status" value="1"/>
</dbReference>
<dbReference type="GO" id="GO:0006740">
    <property type="term" value="P:NADPH regeneration"/>
    <property type="evidence" value="ECO:0007669"/>
    <property type="project" value="TreeGrafter"/>
</dbReference>
<evidence type="ECO:0000256" key="3">
    <source>
        <dbReference type="ARBA" id="ARBA00012943"/>
    </source>
</evidence>
<dbReference type="SMART" id="SM01002">
    <property type="entry name" value="AlaDh_PNT_C"/>
    <property type="match status" value="1"/>
</dbReference>
<dbReference type="PANTHER" id="PTHR10160">
    <property type="entry name" value="NAD(P) TRANSHYDROGENASE"/>
    <property type="match status" value="1"/>
</dbReference>
<dbReference type="CDD" id="cd05304">
    <property type="entry name" value="Rubrum_tdh"/>
    <property type="match status" value="1"/>
</dbReference>
<dbReference type="InterPro" id="IPR007698">
    <property type="entry name" value="AlaDH/PNT_NAD(H)-bd"/>
</dbReference>
<dbReference type="RefSeq" id="WP_070080171.1">
    <property type="nucleotide sequence ID" value="NZ_CP017415.1"/>
</dbReference>
<dbReference type="PROSITE" id="PS00837">
    <property type="entry name" value="ALADH_PNT_2"/>
    <property type="match status" value="1"/>
</dbReference>
<dbReference type="GO" id="GO:0016491">
    <property type="term" value="F:oxidoreductase activity"/>
    <property type="evidence" value="ECO:0007669"/>
    <property type="project" value="InterPro"/>
</dbReference>
<evidence type="ECO:0000256" key="7">
    <source>
        <dbReference type="ARBA" id="ARBA00023027"/>
    </source>
</evidence>
<evidence type="ECO:0000313" key="12">
    <source>
        <dbReference type="Proteomes" id="UP000095401"/>
    </source>
</evidence>
<feature type="domain" description="Alanine dehydrogenase/pyridine nucleotide transhydrogenase N-terminal" evidence="10">
    <location>
        <begin position="6"/>
        <end position="141"/>
    </location>
</feature>
<evidence type="ECO:0000256" key="8">
    <source>
        <dbReference type="ARBA" id="ARBA00048202"/>
    </source>
</evidence>
<keyword evidence="12" id="KW-1185">Reference proteome</keyword>
<dbReference type="Pfam" id="PF05222">
    <property type="entry name" value="AlaDh_PNT_N"/>
    <property type="match status" value="1"/>
</dbReference>
<organism evidence="11 12">
    <name type="scientific">Acidihalobacter yilgarnensis</name>
    <dbReference type="NCBI Taxonomy" id="2819280"/>
    <lineage>
        <taxon>Bacteria</taxon>
        <taxon>Pseudomonadati</taxon>
        <taxon>Pseudomonadota</taxon>
        <taxon>Gammaproteobacteria</taxon>
        <taxon>Chromatiales</taxon>
        <taxon>Ectothiorhodospiraceae</taxon>
        <taxon>Acidihalobacter</taxon>
    </lineage>
</organism>
<dbReference type="Pfam" id="PF01262">
    <property type="entry name" value="AlaDh_PNT_C"/>
    <property type="match status" value="1"/>
</dbReference>
<feature type="domain" description="Alanine dehydrogenase/pyridine nucleotide transhydrogenase NAD(H)-binding" evidence="9">
    <location>
        <begin position="150"/>
        <end position="312"/>
    </location>
</feature>
<dbReference type="GO" id="GO:0005886">
    <property type="term" value="C:plasma membrane"/>
    <property type="evidence" value="ECO:0007669"/>
    <property type="project" value="TreeGrafter"/>
</dbReference>
<protein>
    <recommendedName>
        <fullName evidence="3">proton-translocating NAD(P)(+) transhydrogenase</fullName>
        <ecNumber evidence="3">7.1.1.1</ecNumber>
    </recommendedName>
</protein>
<reference evidence="12" key="1">
    <citation type="submission" date="2016-09" db="EMBL/GenBank/DDBJ databases">
        <title>Acidihalobacter prosperus F5.</title>
        <authorList>
            <person name="Khaleque H.N."/>
            <person name="Ramsay J.P."/>
            <person name="Kaksonen A.H."/>
            <person name="Boxall N.J."/>
            <person name="Watkin E.L.J."/>
        </authorList>
    </citation>
    <scope>NUCLEOTIDE SEQUENCE [LARGE SCALE GENOMIC DNA]</scope>
    <source>
        <strain evidence="12">F5</strain>
    </source>
</reference>
<dbReference type="GO" id="GO:0008750">
    <property type="term" value="F:proton-translocating NAD(P)+ transhydrogenase activity"/>
    <property type="evidence" value="ECO:0007669"/>
    <property type="project" value="UniProtKB-EC"/>
</dbReference>
<dbReference type="SUPFAM" id="SSF52283">
    <property type="entry name" value="Formate/glycerate dehydrogenase catalytic domain-like"/>
    <property type="match status" value="1"/>
</dbReference>